<dbReference type="InterPro" id="IPR011990">
    <property type="entry name" value="TPR-like_helical_dom_sf"/>
</dbReference>
<comment type="caution">
    <text evidence="4">The sequence shown here is derived from an EMBL/GenBank/DDBJ whole genome shotgun (WGS) entry which is preliminary data.</text>
</comment>
<dbReference type="Pfam" id="PF13431">
    <property type="entry name" value="TPR_17"/>
    <property type="match status" value="1"/>
</dbReference>
<organism evidence="4 5">
    <name type="scientific">Iningainema tapete BLCC-T55</name>
    <dbReference type="NCBI Taxonomy" id="2748662"/>
    <lineage>
        <taxon>Bacteria</taxon>
        <taxon>Bacillati</taxon>
        <taxon>Cyanobacteriota</taxon>
        <taxon>Cyanophyceae</taxon>
        <taxon>Nostocales</taxon>
        <taxon>Scytonemataceae</taxon>
        <taxon>Iningainema tapete</taxon>
    </lineage>
</organism>
<proteinExistence type="predicted"/>
<gene>
    <name evidence="4" type="ORF">ICL16_23885</name>
</gene>
<dbReference type="PANTHER" id="PTHR44943">
    <property type="entry name" value="CELLULOSE SYNTHASE OPERON PROTEIN C"/>
    <property type="match status" value="1"/>
</dbReference>
<dbReference type="Pfam" id="PF13174">
    <property type="entry name" value="TPR_6"/>
    <property type="match status" value="1"/>
</dbReference>
<keyword evidence="1" id="KW-0677">Repeat</keyword>
<dbReference type="EMBL" id="JACXAE010000074">
    <property type="protein sequence ID" value="MBD2775022.1"/>
    <property type="molecule type" value="Genomic_DNA"/>
</dbReference>
<name>A0A8J7BY46_9CYAN</name>
<dbReference type="InterPro" id="IPR019734">
    <property type="entry name" value="TPR_rpt"/>
</dbReference>
<feature type="repeat" description="TPR" evidence="3">
    <location>
        <begin position="82"/>
        <end position="115"/>
    </location>
</feature>
<accession>A0A8J7BY46</accession>
<dbReference type="Pfam" id="PF13414">
    <property type="entry name" value="TPR_11"/>
    <property type="match status" value="1"/>
</dbReference>
<evidence type="ECO:0000313" key="4">
    <source>
        <dbReference type="EMBL" id="MBD2775022.1"/>
    </source>
</evidence>
<keyword evidence="5" id="KW-1185">Reference proteome</keyword>
<dbReference type="PANTHER" id="PTHR44943:SF4">
    <property type="entry name" value="TPR REPEAT-CONTAINING PROTEIN MJ0798"/>
    <property type="match status" value="1"/>
</dbReference>
<evidence type="ECO:0000256" key="3">
    <source>
        <dbReference type="PROSITE-ProRule" id="PRU00339"/>
    </source>
</evidence>
<evidence type="ECO:0000256" key="1">
    <source>
        <dbReference type="ARBA" id="ARBA00022737"/>
    </source>
</evidence>
<keyword evidence="2 3" id="KW-0802">TPR repeat</keyword>
<dbReference type="AlphaFoldDB" id="A0A8J7BY46"/>
<dbReference type="InterPro" id="IPR051685">
    <property type="entry name" value="Ycf3/AcsC/BcsC/TPR_MFPF"/>
</dbReference>
<dbReference type="Proteomes" id="UP000629098">
    <property type="component" value="Unassembled WGS sequence"/>
</dbReference>
<evidence type="ECO:0000256" key="2">
    <source>
        <dbReference type="ARBA" id="ARBA00022803"/>
    </source>
</evidence>
<evidence type="ECO:0000313" key="5">
    <source>
        <dbReference type="Proteomes" id="UP000629098"/>
    </source>
</evidence>
<dbReference type="PROSITE" id="PS50293">
    <property type="entry name" value="TPR_REGION"/>
    <property type="match status" value="1"/>
</dbReference>
<feature type="repeat" description="TPR" evidence="3">
    <location>
        <begin position="116"/>
        <end position="149"/>
    </location>
</feature>
<sequence>MKLEQRKSQMKSAFIHLFSGMIVGILTVTGTSPVLAQFGDTEQPSQERTQLVQKANALYNEGNFPEAEKSIRSLLKKYPKDAFGHYQLGNILFRQGKPEEAITSYQKAISLNSSYALAHNALGVVLAEKGQREEAISEYQKALKINPDYGDALTNLAQTLWQQGKKTEAIASMEKALNVFKQQQRRDKAYRVEQFLRQMKTQDDPSVS</sequence>
<dbReference type="Gene3D" id="1.25.40.10">
    <property type="entry name" value="Tetratricopeptide repeat domain"/>
    <property type="match status" value="2"/>
</dbReference>
<dbReference type="SUPFAM" id="SSF48452">
    <property type="entry name" value="TPR-like"/>
    <property type="match status" value="1"/>
</dbReference>
<protein>
    <submittedName>
        <fullName evidence="4">Tetratricopeptide repeat protein</fullName>
    </submittedName>
</protein>
<reference evidence="4" key="1">
    <citation type="submission" date="2020-09" db="EMBL/GenBank/DDBJ databases">
        <title>Iningainema tapete sp. nov. (Scytonemataceae, Cyanobacteria) from greenhouses in central Florida (USA) produces two types of nodularin with biosynthetic potential for microcystin-LR and anabaenopeptins.</title>
        <authorList>
            <person name="Berthold D.E."/>
            <person name="Lefler F.W."/>
            <person name="Huang I.-S."/>
            <person name="Abdulla H."/>
            <person name="Zimba P.V."/>
            <person name="Laughinghouse H.D. IV."/>
        </authorList>
    </citation>
    <scope>NUCLEOTIDE SEQUENCE</scope>
    <source>
        <strain evidence="4">BLCCT55</strain>
    </source>
</reference>
<dbReference type="SMART" id="SM00028">
    <property type="entry name" value="TPR"/>
    <property type="match status" value="4"/>
</dbReference>
<dbReference type="PROSITE" id="PS50005">
    <property type="entry name" value="TPR"/>
    <property type="match status" value="2"/>
</dbReference>